<accession>A0A1E1LGM2</accession>
<comment type="caution">
    <text evidence="2">The sequence shown here is derived from an EMBL/GenBank/DDBJ whole genome shotgun (WGS) entry which is preliminary data.</text>
</comment>
<evidence type="ECO:0008006" key="4">
    <source>
        <dbReference type="Google" id="ProtNLM"/>
    </source>
</evidence>
<proteinExistence type="predicted"/>
<evidence type="ECO:0000256" key="1">
    <source>
        <dbReference type="SAM" id="MobiDB-lite"/>
    </source>
</evidence>
<evidence type="ECO:0000313" key="3">
    <source>
        <dbReference type="Proteomes" id="UP000178129"/>
    </source>
</evidence>
<feature type="compositionally biased region" description="Basic and acidic residues" evidence="1">
    <location>
        <begin position="623"/>
        <end position="632"/>
    </location>
</feature>
<dbReference type="Proteomes" id="UP000178129">
    <property type="component" value="Unassembled WGS sequence"/>
</dbReference>
<dbReference type="AlphaFoldDB" id="A0A1E1LGM2"/>
<reference evidence="3" key="1">
    <citation type="submission" date="2016-03" db="EMBL/GenBank/DDBJ databases">
        <authorList>
            <person name="Ploux O."/>
        </authorList>
    </citation>
    <scope>NUCLEOTIDE SEQUENCE [LARGE SCALE GENOMIC DNA]</scope>
    <source>
        <strain evidence="3">UK7</strain>
    </source>
</reference>
<dbReference type="Gene3D" id="3.80.10.10">
    <property type="entry name" value="Ribonuclease Inhibitor"/>
    <property type="match status" value="1"/>
</dbReference>
<dbReference type="InterPro" id="IPR032675">
    <property type="entry name" value="LRR_dom_sf"/>
</dbReference>
<dbReference type="EMBL" id="FJUW01000051">
    <property type="protein sequence ID" value="CZT09671.1"/>
    <property type="molecule type" value="Genomic_DNA"/>
</dbReference>
<dbReference type="InParanoid" id="A0A1E1LGM2"/>
<feature type="region of interest" description="Disordered" evidence="1">
    <location>
        <begin position="521"/>
        <end position="635"/>
    </location>
</feature>
<feature type="compositionally biased region" description="Acidic residues" evidence="1">
    <location>
        <begin position="581"/>
        <end position="622"/>
    </location>
</feature>
<gene>
    <name evidence="2" type="ORF">RCO7_03754</name>
</gene>
<evidence type="ECO:0000313" key="2">
    <source>
        <dbReference type="EMBL" id="CZT09671.1"/>
    </source>
</evidence>
<organism evidence="2 3">
    <name type="scientific">Rhynchosporium graminicola</name>
    <dbReference type="NCBI Taxonomy" id="2792576"/>
    <lineage>
        <taxon>Eukaryota</taxon>
        <taxon>Fungi</taxon>
        <taxon>Dikarya</taxon>
        <taxon>Ascomycota</taxon>
        <taxon>Pezizomycotina</taxon>
        <taxon>Leotiomycetes</taxon>
        <taxon>Helotiales</taxon>
        <taxon>Ploettnerulaceae</taxon>
        <taxon>Rhynchosporium</taxon>
    </lineage>
</organism>
<protein>
    <recommendedName>
        <fullName evidence="4">F-box domain-containing protein</fullName>
    </recommendedName>
</protein>
<feature type="compositionally biased region" description="Acidic residues" evidence="1">
    <location>
        <begin position="529"/>
        <end position="550"/>
    </location>
</feature>
<dbReference type="STRING" id="914237.A0A1E1LGM2"/>
<keyword evidence="3" id="KW-1185">Reference proteome</keyword>
<sequence>MPQSVTPKDILEFFEDYPVPTWSITSERILKSILQHLVGTNRTTCSYVDAEFRTPEETRQTWPLYDRKNVVNFMHAHSSFARIGREHLKKLLYDSRVEQRCTLLKLPVEVFSNICELLSPIQRDLLPLWKFRASLSVESFATIPPPPLPDLKDVQIFRLICQKFAHAGLVNQFRAIQVRFNSESFNRLQKLAMTEHIAKVTTRIAYMVPRLYNKDRPQFEELLRICDEVPPITPRDGQTRLAIAAQPRIRERFRKHIFDAMQRADLQRKIIEDGLDKKSLLQALTKFRHLDQLRIMRVEDSIDAGWVSFLWSSPSYAGDLIESEWNCASDHAKATILSALKQSNSPVHRLSSRFIDPSIVLVNLTLNENEDVSKWAAQLTSLELQLVQDSDPDTKILELSQRFRDLFSAAANLETFHVGSYHQISIPLDAIFHGLHIQNLQHLGLHLWLLDSEELLAFLQQHKSTLRSLRFRKVTLRKTEEIDLQWLKVLQYIRMNLTRLNWISLRDVNYEGAVPEVQQPNRFAPIYLSEEDSYEDSDGDSEDEEDDNDMETGQSSSHGQVLPTLQHDENLTHDTSSLPGENDDAEDEHENDEDTVEEEAFEEADAEEGEEDEPYSDLDDDPEHAHERERPHTTRCQCGNGFAWIDLVDNGTSVSRKQWKMWQIWTVNRCLMHDPSSNT</sequence>
<name>A0A1E1LGM2_9HELO</name>